<reference evidence="1" key="1">
    <citation type="submission" date="2024-07" db="EMBL/GenBank/DDBJ databases">
        <title>Metagenome and Metagenome-Assembled Genomes of Archaea from a hot spring from the geothermal field of Los Azufres, Mexico.</title>
        <authorList>
            <person name="Marin-Paredes R."/>
            <person name="Martinez-Romero E."/>
            <person name="Servin-Garciduenas L.E."/>
        </authorList>
    </citation>
    <scope>NUCLEOTIDE SEQUENCE</scope>
</reference>
<dbReference type="EMBL" id="JZWT02000015">
    <property type="protein sequence ID" value="MFB6490870.1"/>
    <property type="molecule type" value="Genomic_DNA"/>
</dbReference>
<comment type="caution">
    <text evidence="1">The sequence shown here is derived from an EMBL/GenBank/DDBJ whole genome shotgun (WGS) entry which is preliminary data.</text>
</comment>
<organism evidence="1 2">
    <name type="scientific">Thermoproteus sp. AZ2</name>
    <dbReference type="NCBI Taxonomy" id="1609232"/>
    <lineage>
        <taxon>Archaea</taxon>
        <taxon>Thermoproteota</taxon>
        <taxon>Thermoprotei</taxon>
        <taxon>Thermoproteales</taxon>
        <taxon>Thermoproteaceae</taxon>
        <taxon>Thermoproteus</taxon>
    </lineage>
</organism>
<protein>
    <submittedName>
        <fullName evidence="1">NTP transferase domain-containing protein</fullName>
    </submittedName>
</protein>
<keyword evidence="1" id="KW-0808">Transferase</keyword>
<accession>A0ACC6V2K7</accession>
<name>A0ACC6V2K7_9CREN</name>
<dbReference type="Proteomes" id="UP000033636">
    <property type="component" value="Unassembled WGS sequence"/>
</dbReference>
<proteinExistence type="predicted"/>
<gene>
    <name evidence="1" type="ORF">TU35_006455</name>
</gene>
<evidence type="ECO:0000313" key="2">
    <source>
        <dbReference type="Proteomes" id="UP000033636"/>
    </source>
</evidence>
<evidence type="ECO:0000313" key="1">
    <source>
        <dbReference type="EMBL" id="MFB6490870.1"/>
    </source>
</evidence>
<sequence length="291" mass="31651">MRLGVILAGGRGSRFGDPLKCLRPVCGVPMLLRVAAALQPHVDELVVATTRRHGPIVWLAETWGMRVVYTEGAGYEADFKQLVGLAPAVIASCDLPFLEPQHVERLLRGRVMTTALSNGEPVGLTWLPNRDTDKWEAVELGPLLNVNSRSDWAEAEGLCGGRPTYPLVVDPSTLLPHEDSGEPPEYADIRPIVVEAWTCVVLDGHHRLEFAKRRGIPIPVVPMAYSALDVYMGDGSAASRLEVLSAAAKGKPLGLRATRHYYKGLHVSQLNHVVLSLQSLASAKPLRCNPL</sequence>